<evidence type="ECO:0000313" key="6">
    <source>
        <dbReference type="EMBL" id="QDZ21341.1"/>
    </source>
</evidence>
<keyword evidence="3" id="KW-0235">DNA replication</keyword>
<sequence length="450" mass="48420">MAPMEGRLATRLREVEAAVVEERQIVSFKWIAREFDVSAKDARKLLEDFAQGENKDKIKRVHLLSGWTKPPKRSHVVQLVPEEKLSEMEAGLEKVTSKYIYSIQPCALKDPGAMWSAEYMQIDTLFSEPADATNSLRDNRMSSISCKEVRREAASQVGTGPVPRERKAKAEVESEAARPGGLGASGGAKPAKSGGGISLSASKKPSSRGLNLKPKQEAKSEEPRSKGFSLDRPKKRSSIGVASVKKESPPGGGVSLKKNSAGAKTAGLSISSKRPTALLEEDDEDDMVASKKPSSLGRGLLLSEDESDSEASMEEEEADAEVPEEDPEPEKAEMELDEASAEPQKKGLSLSLGRGSRGGSSRPKKKMKTFINDKGEEVCMEVDEGDEGENTNPNPPTSSTPPPKPAAPKVKAEGVENKKPTQAGKPKAKANKEPAGKKRQMGIASFFARK</sequence>
<reference evidence="6 7" key="1">
    <citation type="submission" date="2018-07" db="EMBL/GenBank/DDBJ databases">
        <title>The complete nuclear genome of the prasinophyte Chloropicon primus (CCMP1205).</title>
        <authorList>
            <person name="Pombert J.-F."/>
            <person name="Otis C."/>
            <person name="Turmel M."/>
            <person name="Lemieux C."/>
        </authorList>
    </citation>
    <scope>NUCLEOTIDE SEQUENCE [LARGE SCALE GENOMIC DNA]</scope>
    <source>
        <strain evidence="6 7">CCMP1205</strain>
    </source>
</reference>
<dbReference type="STRING" id="1764295.A0A5B8MM49"/>
<dbReference type="AlphaFoldDB" id="A0A5B8MM49"/>
<dbReference type="OrthoDB" id="514823at2759"/>
<organism evidence="6 7">
    <name type="scientific">Chloropicon primus</name>
    <dbReference type="NCBI Taxonomy" id="1764295"/>
    <lineage>
        <taxon>Eukaryota</taxon>
        <taxon>Viridiplantae</taxon>
        <taxon>Chlorophyta</taxon>
        <taxon>Chloropicophyceae</taxon>
        <taxon>Chloropicales</taxon>
        <taxon>Chloropicaceae</taxon>
        <taxon>Chloropicon</taxon>
    </lineage>
</organism>
<keyword evidence="4" id="KW-0539">Nucleus</keyword>
<evidence type="ECO:0000313" key="7">
    <source>
        <dbReference type="Proteomes" id="UP000316726"/>
    </source>
</evidence>
<dbReference type="InterPro" id="IPR019038">
    <property type="entry name" value="POLD3"/>
</dbReference>
<evidence type="ECO:0000256" key="2">
    <source>
        <dbReference type="ARBA" id="ARBA00017589"/>
    </source>
</evidence>
<feature type="compositionally biased region" description="Basic and acidic residues" evidence="5">
    <location>
        <begin position="214"/>
        <end position="232"/>
    </location>
</feature>
<feature type="region of interest" description="Disordered" evidence="5">
    <location>
        <begin position="147"/>
        <end position="450"/>
    </location>
</feature>
<dbReference type="PANTHER" id="PTHR17598:SF13">
    <property type="entry name" value="DNA POLYMERASE DELTA SUBUNIT 3"/>
    <property type="match status" value="1"/>
</dbReference>
<dbReference type="EMBL" id="CP031038">
    <property type="protein sequence ID" value="QDZ21341.1"/>
    <property type="molecule type" value="Genomic_DNA"/>
</dbReference>
<dbReference type="PANTHER" id="PTHR17598">
    <property type="entry name" value="DNA POLYMERASE DELTA SUBUNIT 3"/>
    <property type="match status" value="1"/>
</dbReference>
<dbReference type="FunFam" id="3.90.1030.20:FF:000002">
    <property type="entry name" value="DNA polymerase delta subunit"/>
    <property type="match status" value="1"/>
</dbReference>
<proteinExistence type="predicted"/>
<evidence type="ECO:0000256" key="5">
    <source>
        <dbReference type="SAM" id="MobiDB-lite"/>
    </source>
</evidence>
<dbReference type="InterPro" id="IPR041913">
    <property type="entry name" value="POLD3_sf"/>
</dbReference>
<dbReference type="GO" id="GO:1904161">
    <property type="term" value="P:DNA synthesis involved in UV-damage excision repair"/>
    <property type="evidence" value="ECO:0007669"/>
    <property type="project" value="TreeGrafter"/>
</dbReference>
<feature type="compositionally biased region" description="Acidic residues" evidence="5">
    <location>
        <begin position="378"/>
        <end position="389"/>
    </location>
</feature>
<evidence type="ECO:0000256" key="4">
    <source>
        <dbReference type="ARBA" id="ARBA00023242"/>
    </source>
</evidence>
<dbReference type="GO" id="GO:0006297">
    <property type="term" value="P:nucleotide-excision repair, DNA gap filling"/>
    <property type="evidence" value="ECO:0007669"/>
    <property type="project" value="TreeGrafter"/>
</dbReference>
<evidence type="ECO:0000256" key="3">
    <source>
        <dbReference type="ARBA" id="ARBA00022705"/>
    </source>
</evidence>
<keyword evidence="7" id="KW-1185">Reference proteome</keyword>
<feature type="compositionally biased region" description="Basic and acidic residues" evidence="5">
    <location>
        <begin position="163"/>
        <end position="176"/>
    </location>
</feature>
<evidence type="ECO:0000256" key="1">
    <source>
        <dbReference type="ARBA" id="ARBA00004123"/>
    </source>
</evidence>
<feature type="compositionally biased region" description="Basic and acidic residues" evidence="5">
    <location>
        <begin position="410"/>
        <end position="419"/>
    </location>
</feature>
<protein>
    <recommendedName>
        <fullName evidence="2">DNA polymerase delta subunit 3</fullName>
    </recommendedName>
</protein>
<feature type="compositionally biased region" description="Pro residues" evidence="5">
    <location>
        <begin position="393"/>
        <end position="406"/>
    </location>
</feature>
<comment type="subcellular location">
    <subcellularLocation>
        <location evidence="1">Nucleus</location>
    </subcellularLocation>
</comment>
<dbReference type="GO" id="GO:0003887">
    <property type="term" value="F:DNA-directed DNA polymerase activity"/>
    <property type="evidence" value="ECO:0007669"/>
    <property type="project" value="TreeGrafter"/>
</dbReference>
<feature type="compositionally biased region" description="Acidic residues" evidence="5">
    <location>
        <begin position="303"/>
        <end position="328"/>
    </location>
</feature>
<gene>
    <name evidence="6" type="ORF">A3770_05p38590</name>
</gene>
<dbReference type="Pfam" id="PF09507">
    <property type="entry name" value="CDC27"/>
    <property type="match status" value="1"/>
</dbReference>
<dbReference type="Proteomes" id="UP000316726">
    <property type="component" value="Chromosome 5"/>
</dbReference>
<dbReference type="Gene3D" id="3.90.1030.20">
    <property type="entry name" value="DNA polymerase delta, p66 (Cdc27) subunit, wHTH domain"/>
    <property type="match status" value="1"/>
</dbReference>
<dbReference type="GO" id="GO:0006271">
    <property type="term" value="P:DNA strand elongation involved in DNA replication"/>
    <property type="evidence" value="ECO:0007669"/>
    <property type="project" value="TreeGrafter"/>
</dbReference>
<dbReference type="GO" id="GO:0043625">
    <property type="term" value="C:delta DNA polymerase complex"/>
    <property type="evidence" value="ECO:0007669"/>
    <property type="project" value="InterPro"/>
</dbReference>
<name>A0A5B8MM49_9CHLO</name>
<accession>A0A5B8MM49</accession>